<feature type="transmembrane region" description="Helical" evidence="1">
    <location>
        <begin position="134"/>
        <end position="158"/>
    </location>
</feature>
<organism evidence="2 3">
    <name type="scientific">Aliarcobacter butzleri</name>
    <dbReference type="NCBI Taxonomy" id="28197"/>
    <lineage>
        <taxon>Bacteria</taxon>
        <taxon>Pseudomonadati</taxon>
        <taxon>Campylobacterota</taxon>
        <taxon>Epsilonproteobacteria</taxon>
        <taxon>Campylobacterales</taxon>
        <taxon>Arcobacteraceae</taxon>
        <taxon>Aliarcobacter</taxon>
    </lineage>
</organism>
<keyword evidence="1" id="KW-1133">Transmembrane helix</keyword>
<evidence type="ECO:0000313" key="3">
    <source>
        <dbReference type="Proteomes" id="UP001170713"/>
    </source>
</evidence>
<evidence type="ECO:0000313" key="2">
    <source>
        <dbReference type="EMBL" id="MDN5114424.1"/>
    </source>
</evidence>
<feature type="transmembrane region" description="Helical" evidence="1">
    <location>
        <begin position="58"/>
        <end position="84"/>
    </location>
</feature>
<feature type="transmembrane region" description="Helical" evidence="1">
    <location>
        <begin position="24"/>
        <end position="46"/>
    </location>
</feature>
<comment type="caution">
    <text evidence="2">The sequence shown here is derived from an EMBL/GenBank/DDBJ whole genome shotgun (WGS) entry which is preliminary data.</text>
</comment>
<evidence type="ECO:0000256" key="1">
    <source>
        <dbReference type="SAM" id="Phobius"/>
    </source>
</evidence>
<gene>
    <name evidence="2" type="ORF">PJV88_07190</name>
</gene>
<dbReference type="EMBL" id="JAQJJC010000009">
    <property type="protein sequence ID" value="MDN5114424.1"/>
    <property type="molecule type" value="Genomic_DNA"/>
</dbReference>
<keyword evidence="1" id="KW-0472">Membrane</keyword>
<reference evidence="2" key="1">
    <citation type="journal article" date="2023" name="Microorganisms">
        <title>Genomic Characterization of Arcobacter butzleri Strains Isolated from Various Sources in Lithuania.</title>
        <authorList>
            <person name="Uljanovas D."/>
            <person name="Golz G."/>
            <person name="Fleischmann S."/>
            <person name="Kudirkiene E."/>
            <person name="Kasetiene N."/>
            <person name="Grineviciene A."/>
            <person name="Tamuleviciene E."/>
            <person name="Aksomaitiene J."/>
            <person name="Alter T."/>
            <person name="Malakauskas M."/>
        </authorList>
    </citation>
    <scope>NUCLEOTIDE SEQUENCE</scope>
    <source>
        <strain evidence="2">W48</strain>
    </source>
</reference>
<dbReference type="Proteomes" id="UP001170713">
    <property type="component" value="Unassembled WGS sequence"/>
</dbReference>
<dbReference type="RefSeq" id="WP_301342975.1">
    <property type="nucleotide sequence ID" value="NZ_JAQJJC010000009.1"/>
</dbReference>
<protein>
    <submittedName>
        <fullName evidence="2">Uncharacterized protein</fullName>
    </submittedName>
</protein>
<reference evidence="2" key="2">
    <citation type="submission" date="2023-01" db="EMBL/GenBank/DDBJ databases">
        <authorList>
            <person name="Uljanovas D."/>
        </authorList>
    </citation>
    <scope>NUCLEOTIDE SEQUENCE</scope>
    <source>
        <strain evidence="2">W48</strain>
    </source>
</reference>
<accession>A0AAW7Q5N3</accession>
<name>A0AAW7Q5N3_9BACT</name>
<dbReference type="AlphaFoldDB" id="A0AAW7Q5N3"/>
<sequence length="232" mass="27379">MDDKNLELIPDKDGFLFEIEDHSYLLHNFCMWFTLTSLIIFLLFYFKNGDILALKNSGYHGNILVTVGGYCIVVGAIGISIYILRNKKEEIQFYTNYIYRTSNKLKVPLDNVEEGYIAKYNTFSNEIPWRISTFYFILGILLGNFIILFLIILGRFVYSIFKGKRYTIETNNLLLLQKNYNKYCISIALNIASKEEIEKLNQYLNQYLHTDMNNMEKILYKIPEFKRKNIII</sequence>
<proteinExistence type="predicted"/>
<keyword evidence="1" id="KW-0812">Transmembrane</keyword>